<dbReference type="PANTHER" id="PTHR11552:SF147">
    <property type="entry name" value="CHOLINE DEHYDROGENASE, MITOCHONDRIAL"/>
    <property type="match status" value="1"/>
</dbReference>
<organism evidence="8 9">
    <name type="scientific">Belnapia arida</name>
    <dbReference type="NCBI Taxonomy" id="2804533"/>
    <lineage>
        <taxon>Bacteria</taxon>
        <taxon>Pseudomonadati</taxon>
        <taxon>Pseudomonadota</taxon>
        <taxon>Alphaproteobacteria</taxon>
        <taxon>Acetobacterales</taxon>
        <taxon>Roseomonadaceae</taxon>
        <taxon>Belnapia</taxon>
    </lineage>
</organism>
<dbReference type="SUPFAM" id="SSF54373">
    <property type="entry name" value="FAD-linked reductases, C-terminal domain"/>
    <property type="match status" value="1"/>
</dbReference>
<comment type="similarity">
    <text evidence="2 5">Belongs to the GMC oxidoreductase family.</text>
</comment>
<gene>
    <name evidence="8" type="ORF">JMJ56_27970</name>
</gene>
<keyword evidence="4 5" id="KW-0274">FAD</keyword>
<name>A0ABS1UAW4_9PROT</name>
<evidence type="ECO:0000259" key="7">
    <source>
        <dbReference type="PROSITE" id="PS00624"/>
    </source>
</evidence>
<evidence type="ECO:0000256" key="3">
    <source>
        <dbReference type="ARBA" id="ARBA00022630"/>
    </source>
</evidence>
<evidence type="ECO:0000256" key="2">
    <source>
        <dbReference type="ARBA" id="ARBA00010790"/>
    </source>
</evidence>
<dbReference type="Pfam" id="PF00732">
    <property type="entry name" value="GMC_oxred_N"/>
    <property type="match status" value="1"/>
</dbReference>
<dbReference type="Pfam" id="PF05199">
    <property type="entry name" value="GMC_oxred_C"/>
    <property type="match status" value="1"/>
</dbReference>
<dbReference type="Gene3D" id="3.30.560.10">
    <property type="entry name" value="Glucose Oxidase, domain 3"/>
    <property type="match status" value="1"/>
</dbReference>
<dbReference type="PROSITE" id="PS00624">
    <property type="entry name" value="GMC_OXRED_2"/>
    <property type="match status" value="1"/>
</dbReference>
<dbReference type="InterPro" id="IPR007867">
    <property type="entry name" value="GMC_OxRtase_C"/>
</dbReference>
<comment type="caution">
    <text evidence="8">The sequence shown here is derived from an EMBL/GenBank/DDBJ whole genome shotgun (WGS) entry which is preliminary data.</text>
</comment>
<evidence type="ECO:0000256" key="5">
    <source>
        <dbReference type="RuleBase" id="RU003968"/>
    </source>
</evidence>
<keyword evidence="9" id="KW-1185">Reference proteome</keyword>
<protein>
    <submittedName>
        <fullName evidence="8">GMC family oxidoreductase N-terminal domain-containing protein</fullName>
    </submittedName>
</protein>
<evidence type="ECO:0000259" key="6">
    <source>
        <dbReference type="PROSITE" id="PS00623"/>
    </source>
</evidence>
<accession>A0ABS1UAW4</accession>
<feature type="domain" description="Glucose-methanol-choline oxidoreductase N-terminal" evidence="7">
    <location>
        <begin position="269"/>
        <end position="283"/>
    </location>
</feature>
<evidence type="ECO:0000256" key="4">
    <source>
        <dbReference type="ARBA" id="ARBA00022827"/>
    </source>
</evidence>
<comment type="cofactor">
    <cofactor evidence="1">
        <name>FAD</name>
        <dbReference type="ChEBI" id="CHEBI:57692"/>
    </cofactor>
</comment>
<dbReference type="PIRSF" id="PIRSF000137">
    <property type="entry name" value="Alcohol_oxidase"/>
    <property type="match status" value="1"/>
</dbReference>
<reference evidence="8 9" key="1">
    <citation type="submission" date="2021-01" db="EMBL/GenBank/DDBJ databases">
        <title>Belnapia mucosa sp. nov. and Belnapia arida sp. nov., isolated from the Tabernas Desert (Almeria, Spain).</title>
        <authorList>
            <person name="Molina-Menor E."/>
            <person name="Vidal-Verdu A."/>
            <person name="Calonge A."/>
            <person name="Satari L."/>
            <person name="Pereto J."/>
            <person name="Porcar M."/>
        </authorList>
    </citation>
    <scope>NUCLEOTIDE SEQUENCE [LARGE SCALE GENOMIC DNA]</scope>
    <source>
        <strain evidence="8 9">T18</strain>
    </source>
</reference>
<evidence type="ECO:0000313" key="9">
    <source>
        <dbReference type="Proteomes" id="UP000660885"/>
    </source>
</evidence>
<dbReference type="SUPFAM" id="SSF51905">
    <property type="entry name" value="FAD/NAD(P)-binding domain"/>
    <property type="match status" value="1"/>
</dbReference>
<evidence type="ECO:0000313" key="8">
    <source>
        <dbReference type="EMBL" id="MBL6081826.1"/>
    </source>
</evidence>
<feature type="domain" description="Glucose-methanol-choline oxidoreductase N-terminal" evidence="6">
    <location>
        <begin position="97"/>
        <end position="120"/>
    </location>
</feature>
<dbReference type="InterPro" id="IPR000172">
    <property type="entry name" value="GMC_OxRdtase_N"/>
</dbReference>
<dbReference type="InterPro" id="IPR012132">
    <property type="entry name" value="GMC_OxRdtase"/>
</dbReference>
<dbReference type="PANTHER" id="PTHR11552">
    <property type="entry name" value="GLUCOSE-METHANOL-CHOLINE GMC OXIDOREDUCTASE"/>
    <property type="match status" value="1"/>
</dbReference>
<dbReference type="EMBL" id="JAETWB010000037">
    <property type="protein sequence ID" value="MBL6081826.1"/>
    <property type="molecule type" value="Genomic_DNA"/>
</dbReference>
<dbReference type="PROSITE" id="PS00623">
    <property type="entry name" value="GMC_OXRED_1"/>
    <property type="match status" value="1"/>
</dbReference>
<sequence>MPEGVGPQPEARIAAVHTTDVLVLGAGSAGSVIAARLSEQAATQVALIEAGPAAWNDPWIRIPAGFARLYASGRYDWRFHTEAEPGLAGRSIHWPRGKVVGGSGAVNGLVFLRGSPRDYDRWAQSGARGWSHDEVLPFFRRMETWTGEPSAERGTEGPIHAAEARHTSPGAQAFIAAALEMGHQRVRDFNGAWHEGVGPMQMNVRRGFRSHSGDMYLRPARRRPNLRIMPERVVRRLLFEGRRCIGALVRGPMGFERWEARRQVVLSAGAIGTPQILMLSGIGEGAHLQEMSIPVLVEQRGVGQNLQDHFLQRMRYRVRPCATVNELVRGPLGKLRMAARYAFDRRGPMSIGAAEANLFARVLPGAEEPDMQYLFVNFTVTSYDQGPDPWPGFMFSACQCRPDSRGTVTLRSPDPNAKPVIRANYLEAPHDQRLMVEGVKYARRLAAQGPLAALIEEELTPGPKEQTDEQILEHIRRDGGTVYHPCGTARMGEDALAPVDSRLRVKGVEGLMVADASVMPLVPSSNIQPAALMIGERAADFLRAEVKGA</sequence>
<dbReference type="Gene3D" id="3.50.50.60">
    <property type="entry name" value="FAD/NAD(P)-binding domain"/>
    <property type="match status" value="1"/>
</dbReference>
<dbReference type="Proteomes" id="UP000660885">
    <property type="component" value="Unassembled WGS sequence"/>
</dbReference>
<keyword evidence="3 5" id="KW-0285">Flavoprotein</keyword>
<proteinExistence type="inferred from homology"/>
<dbReference type="InterPro" id="IPR036188">
    <property type="entry name" value="FAD/NAD-bd_sf"/>
</dbReference>
<evidence type="ECO:0000256" key="1">
    <source>
        <dbReference type="ARBA" id="ARBA00001974"/>
    </source>
</evidence>